<dbReference type="CDD" id="cd04590">
    <property type="entry name" value="CBS_pair_CorC_HlyC_assoc"/>
    <property type="match status" value="1"/>
</dbReference>
<dbReference type="Pfam" id="PF03471">
    <property type="entry name" value="CorC_HlyC"/>
    <property type="match status" value="1"/>
</dbReference>
<evidence type="ECO:0000256" key="9">
    <source>
        <dbReference type="ARBA" id="ARBA00037273"/>
    </source>
</evidence>
<keyword evidence="7 11" id="KW-0129">CBS domain</keyword>
<comment type="subcellular location">
    <subcellularLocation>
        <location evidence="1">Cell membrane</location>
        <topology evidence="1">Multi-pass membrane protein</topology>
    </subcellularLocation>
</comment>
<dbReference type="Gene3D" id="3.30.465.10">
    <property type="match status" value="1"/>
</dbReference>
<evidence type="ECO:0000256" key="8">
    <source>
        <dbReference type="ARBA" id="ARBA00023136"/>
    </source>
</evidence>
<evidence type="ECO:0000313" key="17">
    <source>
        <dbReference type="Proteomes" id="UP000175691"/>
    </source>
</evidence>
<evidence type="ECO:0000256" key="7">
    <source>
        <dbReference type="ARBA" id="ARBA00023122"/>
    </source>
</evidence>
<reference evidence="16 17" key="1">
    <citation type="submission" date="2016-08" db="EMBL/GenBank/DDBJ databases">
        <authorList>
            <person name="Seilhamer J.J."/>
        </authorList>
    </citation>
    <scope>NUCLEOTIDE SEQUENCE [LARGE SCALE GENOMIC DNA]</scope>
    <source>
        <strain evidence="16 17">KCTC 42603</strain>
    </source>
</reference>
<dbReference type="SUPFAM" id="SSF56176">
    <property type="entry name" value="FAD-binding/transporter-associated domain-like"/>
    <property type="match status" value="1"/>
</dbReference>
<dbReference type="Pfam" id="PF00571">
    <property type="entry name" value="CBS"/>
    <property type="match status" value="1"/>
</dbReference>
<evidence type="ECO:0000256" key="5">
    <source>
        <dbReference type="ARBA" id="ARBA00022737"/>
    </source>
</evidence>
<dbReference type="GO" id="GO:0005886">
    <property type="term" value="C:plasma membrane"/>
    <property type="evidence" value="ECO:0007669"/>
    <property type="project" value="UniProtKB-SubCell"/>
</dbReference>
<dbReference type="NCBIfam" id="NF008604">
    <property type="entry name" value="PRK11573.1"/>
    <property type="match status" value="1"/>
</dbReference>
<gene>
    <name evidence="16" type="ORF">BFC18_18870</name>
</gene>
<dbReference type="GO" id="GO:0050660">
    <property type="term" value="F:flavin adenine dinucleotide binding"/>
    <property type="evidence" value="ECO:0007669"/>
    <property type="project" value="InterPro"/>
</dbReference>
<feature type="domain" description="CBS" evidence="14">
    <location>
        <begin position="275"/>
        <end position="332"/>
    </location>
</feature>
<keyword evidence="8 12" id="KW-0472">Membrane</keyword>
<dbReference type="PANTHER" id="PTHR22777">
    <property type="entry name" value="HEMOLYSIN-RELATED"/>
    <property type="match status" value="1"/>
</dbReference>
<evidence type="ECO:0000256" key="2">
    <source>
        <dbReference type="ARBA" id="ARBA00006337"/>
    </source>
</evidence>
<dbReference type="OrthoDB" id="9797674at2"/>
<feature type="transmembrane region" description="Helical" evidence="13">
    <location>
        <begin position="62"/>
        <end position="85"/>
    </location>
</feature>
<dbReference type="Pfam" id="PF01595">
    <property type="entry name" value="CNNM"/>
    <property type="match status" value="1"/>
</dbReference>
<proteinExistence type="inferred from homology"/>
<dbReference type="Gene3D" id="3.10.580.10">
    <property type="entry name" value="CBS-domain"/>
    <property type="match status" value="1"/>
</dbReference>
<evidence type="ECO:0000256" key="4">
    <source>
        <dbReference type="ARBA" id="ARBA00022692"/>
    </source>
</evidence>
<dbReference type="FunFam" id="3.30.465.10:FF:000010">
    <property type="entry name" value="DUF21 domain-containing protein"/>
    <property type="match status" value="1"/>
</dbReference>
<evidence type="ECO:0000256" key="10">
    <source>
        <dbReference type="ARBA" id="ARBA00040729"/>
    </source>
</evidence>
<dbReference type="PROSITE" id="PS51846">
    <property type="entry name" value="CNNM"/>
    <property type="match status" value="1"/>
</dbReference>
<dbReference type="FunFam" id="3.10.580.10:FF:000002">
    <property type="entry name" value="Magnesium/cobalt efflux protein CorC"/>
    <property type="match status" value="1"/>
</dbReference>
<keyword evidence="17" id="KW-1185">Reference proteome</keyword>
<dbReference type="InterPro" id="IPR005170">
    <property type="entry name" value="Transptr-assoc_dom"/>
</dbReference>
<sequence length="431" mass="48537">MDDISTSTLFIALGVLILLSAYFSSSETGMMSINRYRLKHLQNEGNRAALRVQKLLERPDRLIGLILIGNNMVNIAASAIATILCTRLFGDYWGFIATTFGLTLVLLIFAEVTPKTLAALYPEKVAFPSSLILLPLLFVLYPFVAMINSITNGILFLLRIDSKNGNDDSLSREELRTVVYEAGTMIPKKHQDMLVGILDLENVTAEDIMVPRAEIVAIDINEDWKKIQKQLTQAQHTRVLLYRDSIDDAVGFVHARDALRLLSKDQFTKSSLLRAVREIYYTPESTPLHTLMYKFQAEKERIALVVDEYGDIMGLVTLEDILEEIVGDFTTSMVPDHSKEANVQQDGSVLVDGSANVRDLNKEMDWNLPLDGPKTLNGLILEYLEEIPEHHVSVRLAGYPMEIVDIKDNMIKTVRVLPEYFETPRETSSEN</sequence>
<dbReference type="InterPro" id="IPR044751">
    <property type="entry name" value="Ion_transp-like_CBS"/>
</dbReference>
<dbReference type="PANTHER" id="PTHR22777:SF32">
    <property type="entry name" value="UPF0053 INNER MEMBRANE PROTEIN YFJD"/>
    <property type="match status" value="1"/>
</dbReference>
<feature type="transmembrane region" description="Helical" evidence="13">
    <location>
        <begin position="132"/>
        <end position="158"/>
    </location>
</feature>
<keyword evidence="4 12" id="KW-0812">Transmembrane</keyword>
<keyword evidence="3" id="KW-1003">Cell membrane</keyword>
<evidence type="ECO:0000259" key="14">
    <source>
        <dbReference type="PROSITE" id="PS51371"/>
    </source>
</evidence>
<evidence type="ECO:0000313" key="16">
    <source>
        <dbReference type="EMBL" id="OFC69467.1"/>
    </source>
</evidence>
<name>A0A1E7Z7K9_9ALTE</name>
<evidence type="ECO:0000256" key="13">
    <source>
        <dbReference type="SAM" id="Phobius"/>
    </source>
</evidence>
<dbReference type="PROSITE" id="PS51371">
    <property type="entry name" value="CBS"/>
    <property type="match status" value="1"/>
</dbReference>
<evidence type="ECO:0000259" key="15">
    <source>
        <dbReference type="PROSITE" id="PS51846"/>
    </source>
</evidence>
<feature type="transmembrane region" description="Helical" evidence="13">
    <location>
        <begin position="92"/>
        <end position="112"/>
    </location>
</feature>
<protein>
    <recommendedName>
        <fullName evidence="10">Magnesium and cobalt efflux protein CorC</fullName>
    </recommendedName>
</protein>
<dbReference type="SUPFAM" id="SSF54631">
    <property type="entry name" value="CBS-domain pair"/>
    <property type="match status" value="1"/>
</dbReference>
<dbReference type="Proteomes" id="UP000175691">
    <property type="component" value="Unassembled WGS sequence"/>
</dbReference>
<organism evidence="16 17">
    <name type="scientific">Alteromonas confluentis</name>
    <dbReference type="NCBI Taxonomy" id="1656094"/>
    <lineage>
        <taxon>Bacteria</taxon>
        <taxon>Pseudomonadati</taxon>
        <taxon>Pseudomonadota</taxon>
        <taxon>Gammaproteobacteria</taxon>
        <taxon>Alteromonadales</taxon>
        <taxon>Alteromonadaceae</taxon>
        <taxon>Alteromonas/Salinimonas group</taxon>
        <taxon>Alteromonas</taxon>
    </lineage>
</organism>
<evidence type="ECO:0000256" key="3">
    <source>
        <dbReference type="ARBA" id="ARBA00022475"/>
    </source>
</evidence>
<evidence type="ECO:0000256" key="6">
    <source>
        <dbReference type="ARBA" id="ARBA00022989"/>
    </source>
</evidence>
<dbReference type="InterPro" id="IPR000644">
    <property type="entry name" value="CBS_dom"/>
</dbReference>
<comment type="caution">
    <text evidence="16">The sequence shown here is derived from an EMBL/GenBank/DDBJ whole genome shotgun (WGS) entry which is preliminary data.</text>
</comment>
<evidence type="ECO:0000256" key="1">
    <source>
        <dbReference type="ARBA" id="ARBA00004651"/>
    </source>
</evidence>
<evidence type="ECO:0000256" key="12">
    <source>
        <dbReference type="PROSITE-ProRule" id="PRU01193"/>
    </source>
</evidence>
<evidence type="ECO:0000256" key="11">
    <source>
        <dbReference type="PROSITE-ProRule" id="PRU00703"/>
    </source>
</evidence>
<keyword evidence="5" id="KW-0677">Repeat</keyword>
<dbReference type="EMBL" id="MDHN01000040">
    <property type="protein sequence ID" value="OFC69467.1"/>
    <property type="molecule type" value="Genomic_DNA"/>
</dbReference>
<comment type="function">
    <text evidence="9">Plays a role in the transport of magnesium and cobalt ions.</text>
</comment>
<keyword evidence="6 12" id="KW-1133">Transmembrane helix</keyword>
<comment type="similarity">
    <text evidence="2">Belongs to the UPF0053 family.</text>
</comment>
<accession>A0A1E7Z7K9</accession>
<dbReference type="InterPro" id="IPR046342">
    <property type="entry name" value="CBS_dom_sf"/>
</dbReference>
<dbReference type="InterPro" id="IPR016169">
    <property type="entry name" value="FAD-bd_PCMH_sub2"/>
</dbReference>
<feature type="domain" description="CNNM transmembrane" evidence="15">
    <location>
        <begin position="2"/>
        <end position="192"/>
    </location>
</feature>
<dbReference type="AlphaFoldDB" id="A0A1E7Z7K9"/>
<dbReference type="InterPro" id="IPR036318">
    <property type="entry name" value="FAD-bd_PCMH-like_sf"/>
</dbReference>
<dbReference type="RefSeq" id="WP_070126914.1">
    <property type="nucleotide sequence ID" value="NZ_MDHN01000040.1"/>
</dbReference>
<dbReference type="SMART" id="SM01091">
    <property type="entry name" value="CorC_HlyC"/>
    <property type="match status" value="1"/>
</dbReference>
<dbReference type="InterPro" id="IPR002550">
    <property type="entry name" value="CNNM"/>
</dbReference>